<evidence type="ECO:0000256" key="9">
    <source>
        <dbReference type="SAM" id="Phobius"/>
    </source>
</evidence>
<feature type="region of interest" description="Disordered" evidence="8">
    <location>
        <begin position="79"/>
        <end position="155"/>
    </location>
</feature>
<evidence type="ECO:0000256" key="1">
    <source>
        <dbReference type="ARBA" id="ARBA00004479"/>
    </source>
</evidence>
<reference evidence="11" key="1">
    <citation type="submission" date="2021-10" db="EMBL/GenBank/DDBJ databases">
        <title>Melipona bicolor Genome sequencing and assembly.</title>
        <authorList>
            <person name="Araujo N.S."/>
            <person name="Arias M.C."/>
        </authorList>
    </citation>
    <scope>NUCLEOTIDE SEQUENCE</scope>
    <source>
        <strain evidence="11">USP_2M_L1-L4_2017</strain>
        <tissue evidence="11">Whole body</tissue>
    </source>
</reference>
<protein>
    <recommendedName>
        <fullName evidence="13">Sialomucin core protein 24</fullName>
    </recommendedName>
</protein>
<feature type="compositionally biased region" description="Low complexity" evidence="8">
    <location>
        <begin position="136"/>
        <end position="155"/>
    </location>
</feature>
<evidence type="ECO:0000256" key="5">
    <source>
        <dbReference type="ARBA" id="ARBA00022989"/>
    </source>
</evidence>
<dbReference type="EMBL" id="JAHYIQ010000047">
    <property type="protein sequence ID" value="KAK1117949.1"/>
    <property type="molecule type" value="Genomic_DNA"/>
</dbReference>
<feature type="transmembrane region" description="Helical" evidence="9">
    <location>
        <begin position="186"/>
        <end position="207"/>
    </location>
</feature>
<feature type="compositionally biased region" description="Low complexity" evidence="8">
    <location>
        <begin position="101"/>
        <end position="125"/>
    </location>
</feature>
<dbReference type="InterPro" id="IPR007947">
    <property type="entry name" value="CD164_MGC24"/>
</dbReference>
<feature type="chain" id="PRO_5041429141" description="Sialomucin core protein 24" evidence="10">
    <location>
        <begin position="20"/>
        <end position="221"/>
    </location>
</feature>
<evidence type="ECO:0000256" key="6">
    <source>
        <dbReference type="ARBA" id="ARBA00023136"/>
    </source>
</evidence>
<dbReference type="GO" id="GO:0016020">
    <property type="term" value="C:membrane"/>
    <property type="evidence" value="ECO:0007669"/>
    <property type="project" value="UniProtKB-SubCell"/>
</dbReference>
<evidence type="ECO:0000256" key="4">
    <source>
        <dbReference type="ARBA" id="ARBA00022729"/>
    </source>
</evidence>
<keyword evidence="6 9" id="KW-0472">Membrane</keyword>
<evidence type="ECO:0000256" key="3">
    <source>
        <dbReference type="ARBA" id="ARBA00022692"/>
    </source>
</evidence>
<dbReference type="Proteomes" id="UP001177670">
    <property type="component" value="Unassembled WGS sequence"/>
</dbReference>
<keyword evidence="4 10" id="KW-0732">Signal</keyword>
<accession>A0AA40KF87</accession>
<feature type="compositionally biased region" description="Polar residues" evidence="8">
    <location>
        <begin position="85"/>
        <end position="100"/>
    </location>
</feature>
<organism evidence="11 12">
    <name type="scientific">Melipona bicolor</name>
    <dbReference type="NCBI Taxonomy" id="60889"/>
    <lineage>
        <taxon>Eukaryota</taxon>
        <taxon>Metazoa</taxon>
        <taxon>Ecdysozoa</taxon>
        <taxon>Arthropoda</taxon>
        <taxon>Hexapoda</taxon>
        <taxon>Insecta</taxon>
        <taxon>Pterygota</taxon>
        <taxon>Neoptera</taxon>
        <taxon>Endopterygota</taxon>
        <taxon>Hymenoptera</taxon>
        <taxon>Apocrita</taxon>
        <taxon>Aculeata</taxon>
        <taxon>Apoidea</taxon>
        <taxon>Anthophila</taxon>
        <taxon>Apidae</taxon>
        <taxon>Melipona</taxon>
    </lineage>
</organism>
<keyword evidence="7" id="KW-0325">Glycoprotein</keyword>
<evidence type="ECO:0000256" key="8">
    <source>
        <dbReference type="SAM" id="MobiDB-lite"/>
    </source>
</evidence>
<dbReference type="GO" id="GO:0031410">
    <property type="term" value="C:cytoplasmic vesicle"/>
    <property type="evidence" value="ECO:0007669"/>
    <property type="project" value="TreeGrafter"/>
</dbReference>
<gene>
    <name evidence="11" type="ORF">K0M31_015616</name>
</gene>
<dbReference type="AlphaFoldDB" id="A0AA40KF87"/>
<comment type="similarity">
    <text evidence="2">Belongs to the CD164 family.</text>
</comment>
<feature type="signal peptide" evidence="10">
    <location>
        <begin position="1"/>
        <end position="19"/>
    </location>
</feature>
<evidence type="ECO:0000256" key="2">
    <source>
        <dbReference type="ARBA" id="ARBA00005341"/>
    </source>
</evidence>
<evidence type="ECO:0008006" key="13">
    <source>
        <dbReference type="Google" id="ProtNLM"/>
    </source>
</evidence>
<dbReference type="PANTHER" id="PTHR11337:SF8">
    <property type="entry name" value="VISGUN, ISOFORM E"/>
    <property type="match status" value="1"/>
</dbReference>
<evidence type="ECO:0000313" key="11">
    <source>
        <dbReference type="EMBL" id="KAK1117949.1"/>
    </source>
</evidence>
<keyword evidence="3 9" id="KW-0812">Transmembrane</keyword>
<evidence type="ECO:0000256" key="7">
    <source>
        <dbReference type="ARBA" id="ARBA00023180"/>
    </source>
</evidence>
<dbReference type="PANTHER" id="PTHR11337">
    <property type="entry name" value="MUCIN/PORIMIN"/>
    <property type="match status" value="1"/>
</dbReference>
<sequence length="221" mass="22823">MRFVRVTCVLLATAICCNAAVIQDAKSTNQQAVGTVNNTALAKNSSTPVVLPDNASVTTTANATRNINDTTTVATATTVTTVSTNGNGNKDNSSSPGNEQSTSTASPVTSSTTTVTAAPTTLSTTIKKTPIPENCTTADTSTTTTTTTTLTTPTTSNASNVLSTAAVPVSTKVAPPSPYKERHFDGLSFLGGIILATCLMAIGVLSWKSYKTFNEQNYRTL</sequence>
<comment type="subcellular location">
    <subcellularLocation>
        <location evidence="1">Membrane</location>
        <topology evidence="1">Single-pass type I membrane protein</topology>
    </subcellularLocation>
</comment>
<name>A0AA40KF87_9HYME</name>
<keyword evidence="12" id="KW-1185">Reference proteome</keyword>
<evidence type="ECO:0000313" key="12">
    <source>
        <dbReference type="Proteomes" id="UP001177670"/>
    </source>
</evidence>
<proteinExistence type="inferred from homology"/>
<comment type="caution">
    <text evidence="11">The sequence shown here is derived from an EMBL/GenBank/DDBJ whole genome shotgun (WGS) entry which is preliminary data.</text>
</comment>
<keyword evidence="5 9" id="KW-1133">Transmembrane helix</keyword>
<dbReference type="Pfam" id="PF05283">
    <property type="entry name" value="MGC-24"/>
    <property type="match status" value="1"/>
</dbReference>
<evidence type="ECO:0000256" key="10">
    <source>
        <dbReference type="SAM" id="SignalP"/>
    </source>
</evidence>